<feature type="signal peptide" evidence="1">
    <location>
        <begin position="1"/>
        <end position="25"/>
    </location>
</feature>
<feature type="chain" id="PRO_5004072684" evidence="1">
    <location>
        <begin position="26"/>
        <end position="322"/>
    </location>
</feature>
<evidence type="ECO:0000256" key="1">
    <source>
        <dbReference type="SAM" id="SignalP"/>
    </source>
</evidence>
<accession>M5TYX5</accession>
<gene>
    <name evidence="2" type="ORF">RSSM_04116</name>
</gene>
<reference evidence="2 3" key="1">
    <citation type="journal article" date="2013" name="Mar. Genomics">
        <title>Expression of sulfatases in Rhodopirellula baltica and the diversity of sulfatases in the genus Rhodopirellula.</title>
        <authorList>
            <person name="Wegner C.E."/>
            <person name="Richter-Heitmann T."/>
            <person name="Klindworth A."/>
            <person name="Klockow C."/>
            <person name="Richter M."/>
            <person name="Achstetter T."/>
            <person name="Glockner F.O."/>
            <person name="Harder J."/>
        </authorList>
    </citation>
    <scope>NUCLEOTIDE SEQUENCE [LARGE SCALE GENOMIC DNA]</scope>
    <source>
        <strain evidence="2 3">SM41</strain>
    </source>
</reference>
<protein>
    <submittedName>
        <fullName evidence="2">Secreted protein containing PEP-CTERM bacterial domain protein</fullName>
    </submittedName>
</protein>
<dbReference type="Gene3D" id="2.60.120.1350">
    <property type="entry name" value="Protein of unknown function DUF4465"/>
    <property type="match status" value="1"/>
</dbReference>
<proteinExistence type="predicted"/>
<evidence type="ECO:0000313" key="2">
    <source>
        <dbReference type="EMBL" id="EMI54405.1"/>
    </source>
</evidence>
<keyword evidence="3" id="KW-1185">Reference proteome</keyword>
<dbReference type="RefSeq" id="WP_008682238.1">
    <property type="nucleotide sequence ID" value="NZ_ANOH01000278.1"/>
</dbReference>
<keyword evidence="1" id="KW-0732">Signal</keyword>
<evidence type="ECO:0000313" key="3">
    <source>
        <dbReference type="Proteomes" id="UP000011885"/>
    </source>
</evidence>
<dbReference type="InterPro" id="IPR027828">
    <property type="entry name" value="DUF4465"/>
</dbReference>
<comment type="caution">
    <text evidence="2">The sequence shown here is derived from an EMBL/GenBank/DDBJ whole genome shotgun (WGS) entry which is preliminary data.</text>
</comment>
<sequence length="322" mass="34372">MTQQFRFRCVAALAMFIILSPSLHADVVVDFESFDLFGEADGYLSGPAPNAVTDPNGAYGGPDQVGSYESDGVRFQNVVNAFGSESGFSISNTTDTTSGSYLNESSAIAGGGAEGSSQYAVAFGYHEPGGSFYHPYFAGVPFDATNIDHLMNLPTIFLPEGATAVSALITNTTYAALSMQTGDDFSKQFGGTTGDDPDYLKLSVYGVDAAGQTLDSEVEFYLADYRFDDNSQDYIVDTWEFLDLSPLDEAISLHFNLESSDTNANGMNTPGYFALDNFTYSTTAVPEPGSFAVLTVAAVLSVALRKRGRSQTVVDTEGRSRA</sequence>
<dbReference type="EMBL" id="ANOH01000278">
    <property type="protein sequence ID" value="EMI54405.1"/>
    <property type="molecule type" value="Genomic_DNA"/>
</dbReference>
<dbReference type="AlphaFoldDB" id="M5TYX5"/>
<name>M5TYX5_9BACT</name>
<dbReference type="Proteomes" id="UP000011885">
    <property type="component" value="Unassembled WGS sequence"/>
</dbReference>
<dbReference type="Pfam" id="PF14717">
    <property type="entry name" value="DUF4465"/>
    <property type="match status" value="1"/>
</dbReference>
<organism evidence="2 3">
    <name type="scientific">Rhodopirellula sallentina SM41</name>
    <dbReference type="NCBI Taxonomy" id="1263870"/>
    <lineage>
        <taxon>Bacteria</taxon>
        <taxon>Pseudomonadati</taxon>
        <taxon>Planctomycetota</taxon>
        <taxon>Planctomycetia</taxon>
        <taxon>Pirellulales</taxon>
        <taxon>Pirellulaceae</taxon>
        <taxon>Rhodopirellula</taxon>
    </lineage>
</organism>
<dbReference type="PATRIC" id="fig|1263870.3.peg.4358"/>